<feature type="region of interest" description="Disordered" evidence="1">
    <location>
        <begin position="60"/>
        <end position="101"/>
    </location>
</feature>
<accession>A0A8H3LT43</accession>
<dbReference type="EMBL" id="BLAL01000215">
    <property type="protein sequence ID" value="GES92297.1"/>
    <property type="molecule type" value="Genomic_DNA"/>
</dbReference>
<dbReference type="AlphaFoldDB" id="A0A8H3LT43"/>
<evidence type="ECO:0000313" key="2">
    <source>
        <dbReference type="EMBL" id="GES92297.1"/>
    </source>
</evidence>
<organism evidence="2 3">
    <name type="scientific">Rhizophagus clarus</name>
    <dbReference type="NCBI Taxonomy" id="94130"/>
    <lineage>
        <taxon>Eukaryota</taxon>
        <taxon>Fungi</taxon>
        <taxon>Fungi incertae sedis</taxon>
        <taxon>Mucoromycota</taxon>
        <taxon>Glomeromycotina</taxon>
        <taxon>Glomeromycetes</taxon>
        <taxon>Glomerales</taxon>
        <taxon>Glomeraceae</taxon>
        <taxon>Rhizophagus</taxon>
    </lineage>
</organism>
<proteinExistence type="predicted"/>
<evidence type="ECO:0000313" key="3">
    <source>
        <dbReference type="Proteomes" id="UP000615446"/>
    </source>
</evidence>
<gene>
    <name evidence="2" type="ORF">RCL2_001908300</name>
</gene>
<feature type="compositionally biased region" description="Basic and acidic residues" evidence="1">
    <location>
        <begin position="79"/>
        <end position="101"/>
    </location>
</feature>
<sequence>MIRSDYLKVHFRTLWKRLDLFFFVKKYFEDDLPVWINYLDDEHNSQIFELEAVARDNERKAKKEKLENKRNRMRKERKKWPEEKGEIMKVDPEKQDVIGRK</sequence>
<name>A0A8H3LT43_9GLOM</name>
<reference evidence="2" key="1">
    <citation type="submission" date="2019-10" db="EMBL/GenBank/DDBJ databases">
        <title>Conservation and host-specific expression of non-tandemly repeated heterogenous ribosome RNA gene in arbuscular mycorrhizal fungi.</title>
        <authorList>
            <person name="Maeda T."/>
            <person name="Kobayashi Y."/>
            <person name="Nakagawa T."/>
            <person name="Ezawa T."/>
            <person name="Yamaguchi K."/>
            <person name="Bino T."/>
            <person name="Nishimoto Y."/>
            <person name="Shigenobu S."/>
            <person name="Kawaguchi M."/>
        </authorList>
    </citation>
    <scope>NUCLEOTIDE SEQUENCE</scope>
    <source>
        <strain evidence="2">HR1</strain>
    </source>
</reference>
<comment type="caution">
    <text evidence="2">The sequence shown here is derived from an EMBL/GenBank/DDBJ whole genome shotgun (WGS) entry which is preliminary data.</text>
</comment>
<dbReference type="Proteomes" id="UP000615446">
    <property type="component" value="Unassembled WGS sequence"/>
</dbReference>
<protein>
    <submittedName>
        <fullName evidence="2">Uncharacterized protein</fullName>
    </submittedName>
</protein>
<evidence type="ECO:0000256" key="1">
    <source>
        <dbReference type="SAM" id="MobiDB-lite"/>
    </source>
</evidence>
<feature type="compositionally biased region" description="Basic and acidic residues" evidence="1">
    <location>
        <begin position="60"/>
        <end position="70"/>
    </location>
</feature>